<gene>
    <name evidence="2" type="ORF">T459_19326</name>
</gene>
<accession>A0A2G2Z1H3</accession>
<evidence type="ECO:0000313" key="3">
    <source>
        <dbReference type="Proteomes" id="UP000222542"/>
    </source>
</evidence>
<sequence length="123" mass="14034">MSKHLTKSEKPRRMSGHMNSERDMLISSPSEVSAVKFSFSLSCRKYGLTIAIDSNPVYIRFKSNKAIAQNAKRKGKKGHCHEDLSNRGYDDDIIKSSCNFVVYLDWRFGYDSGLFTSRLLNCN</sequence>
<dbReference type="Gramene" id="PHT75804">
    <property type="protein sequence ID" value="PHT75804"/>
    <property type="gene ID" value="T459_19326"/>
</dbReference>
<keyword evidence="3" id="KW-1185">Reference proteome</keyword>
<reference evidence="2 3" key="1">
    <citation type="journal article" date="2014" name="Nat. Genet.">
        <title>Genome sequence of the hot pepper provides insights into the evolution of pungency in Capsicum species.</title>
        <authorList>
            <person name="Kim S."/>
            <person name="Park M."/>
            <person name="Yeom S.I."/>
            <person name="Kim Y.M."/>
            <person name="Lee J.M."/>
            <person name="Lee H.A."/>
            <person name="Seo E."/>
            <person name="Choi J."/>
            <person name="Cheong K."/>
            <person name="Kim K.T."/>
            <person name="Jung K."/>
            <person name="Lee G.W."/>
            <person name="Oh S.K."/>
            <person name="Bae C."/>
            <person name="Kim S.B."/>
            <person name="Lee H.Y."/>
            <person name="Kim S.Y."/>
            <person name="Kim M.S."/>
            <person name="Kang B.C."/>
            <person name="Jo Y.D."/>
            <person name="Yang H.B."/>
            <person name="Jeong H.J."/>
            <person name="Kang W.H."/>
            <person name="Kwon J.K."/>
            <person name="Shin C."/>
            <person name="Lim J.Y."/>
            <person name="Park J.H."/>
            <person name="Huh J.H."/>
            <person name="Kim J.S."/>
            <person name="Kim B.D."/>
            <person name="Cohen O."/>
            <person name="Paran I."/>
            <person name="Suh M.C."/>
            <person name="Lee S.B."/>
            <person name="Kim Y.K."/>
            <person name="Shin Y."/>
            <person name="Noh S.J."/>
            <person name="Park J."/>
            <person name="Seo Y.S."/>
            <person name="Kwon S.Y."/>
            <person name="Kim H.A."/>
            <person name="Park J.M."/>
            <person name="Kim H.J."/>
            <person name="Choi S.B."/>
            <person name="Bosland P.W."/>
            <person name="Reeves G."/>
            <person name="Jo S.H."/>
            <person name="Lee B.W."/>
            <person name="Cho H.T."/>
            <person name="Choi H.S."/>
            <person name="Lee M.S."/>
            <person name="Yu Y."/>
            <person name="Do Choi Y."/>
            <person name="Park B.S."/>
            <person name="van Deynze A."/>
            <person name="Ashrafi H."/>
            <person name="Hill T."/>
            <person name="Kim W.T."/>
            <person name="Pai H.S."/>
            <person name="Ahn H.K."/>
            <person name="Yeam I."/>
            <person name="Giovannoni J.J."/>
            <person name="Rose J.K."/>
            <person name="Sorensen I."/>
            <person name="Lee S.J."/>
            <person name="Kim R.W."/>
            <person name="Choi I.Y."/>
            <person name="Choi B.S."/>
            <person name="Lim J.S."/>
            <person name="Lee Y.H."/>
            <person name="Choi D."/>
        </authorList>
    </citation>
    <scope>NUCLEOTIDE SEQUENCE [LARGE SCALE GENOMIC DNA]</scope>
    <source>
        <strain evidence="3">cv. CM334</strain>
    </source>
</reference>
<organism evidence="2 3">
    <name type="scientific">Capsicum annuum</name>
    <name type="common">Capsicum pepper</name>
    <dbReference type="NCBI Taxonomy" id="4072"/>
    <lineage>
        <taxon>Eukaryota</taxon>
        <taxon>Viridiplantae</taxon>
        <taxon>Streptophyta</taxon>
        <taxon>Embryophyta</taxon>
        <taxon>Tracheophyta</taxon>
        <taxon>Spermatophyta</taxon>
        <taxon>Magnoliopsida</taxon>
        <taxon>eudicotyledons</taxon>
        <taxon>Gunneridae</taxon>
        <taxon>Pentapetalae</taxon>
        <taxon>asterids</taxon>
        <taxon>lamiids</taxon>
        <taxon>Solanales</taxon>
        <taxon>Solanaceae</taxon>
        <taxon>Solanoideae</taxon>
        <taxon>Capsiceae</taxon>
        <taxon>Capsicum</taxon>
    </lineage>
</organism>
<name>A0A2G2Z1H3_CAPAN</name>
<reference evidence="2 3" key="2">
    <citation type="journal article" date="2017" name="Genome Biol.">
        <title>New reference genome sequences of hot pepper reveal the massive evolution of plant disease-resistance genes by retroduplication.</title>
        <authorList>
            <person name="Kim S."/>
            <person name="Park J."/>
            <person name="Yeom S.I."/>
            <person name="Kim Y.M."/>
            <person name="Seo E."/>
            <person name="Kim K.T."/>
            <person name="Kim M.S."/>
            <person name="Lee J.M."/>
            <person name="Cheong K."/>
            <person name="Shin H.S."/>
            <person name="Kim S.B."/>
            <person name="Han K."/>
            <person name="Lee J."/>
            <person name="Park M."/>
            <person name="Lee H.A."/>
            <person name="Lee H.Y."/>
            <person name="Lee Y."/>
            <person name="Oh S."/>
            <person name="Lee J.H."/>
            <person name="Choi E."/>
            <person name="Choi E."/>
            <person name="Lee S.E."/>
            <person name="Jeon J."/>
            <person name="Kim H."/>
            <person name="Choi G."/>
            <person name="Song H."/>
            <person name="Lee J."/>
            <person name="Lee S.C."/>
            <person name="Kwon J.K."/>
            <person name="Lee H.Y."/>
            <person name="Koo N."/>
            <person name="Hong Y."/>
            <person name="Kim R.W."/>
            <person name="Kang W.H."/>
            <person name="Huh J.H."/>
            <person name="Kang B.C."/>
            <person name="Yang T.J."/>
            <person name="Lee Y.H."/>
            <person name="Bennetzen J.L."/>
            <person name="Choi D."/>
        </authorList>
    </citation>
    <scope>NUCLEOTIDE SEQUENCE [LARGE SCALE GENOMIC DNA]</scope>
    <source>
        <strain evidence="3">cv. CM334</strain>
    </source>
</reference>
<dbReference type="EMBL" id="AYRZ02000007">
    <property type="protein sequence ID" value="PHT75804.1"/>
    <property type="molecule type" value="Genomic_DNA"/>
</dbReference>
<dbReference type="STRING" id="4072.A0A2G2Z1H3"/>
<proteinExistence type="predicted"/>
<evidence type="ECO:0000256" key="1">
    <source>
        <dbReference type="SAM" id="MobiDB-lite"/>
    </source>
</evidence>
<dbReference type="AlphaFoldDB" id="A0A2G2Z1H3"/>
<dbReference type="Proteomes" id="UP000222542">
    <property type="component" value="Unassembled WGS sequence"/>
</dbReference>
<feature type="region of interest" description="Disordered" evidence="1">
    <location>
        <begin position="1"/>
        <end position="23"/>
    </location>
</feature>
<evidence type="ECO:0000313" key="2">
    <source>
        <dbReference type="EMBL" id="PHT75804.1"/>
    </source>
</evidence>
<protein>
    <submittedName>
        <fullName evidence="2">Uncharacterized protein</fullName>
    </submittedName>
</protein>
<comment type="caution">
    <text evidence="2">The sequence shown here is derived from an EMBL/GenBank/DDBJ whole genome shotgun (WGS) entry which is preliminary data.</text>
</comment>
<feature type="compositionally biased region" description="Basic and acidic residues" evidence="1">
    <location>
        <begin position="1"/>
        <end position="12"/>
    </location>
</feature>